<sequence>MKLLAIGIIYSILDSHLVSPIQVVPKKFRMTVVKNLNDELRVCIDYRKVKQATHKDHFSLPFIDHVLDRLVDYIQIHIAPTNQHMTTFTCSLDTFAYTRMSFSLCNTPRTFQRELHGSLYGQFYGTRYIKTNLMLNFEKCHLIVTKGIVIRHLVSNRGTKVDKAKIDITASLSHPTSMWDVCSFLGHVGFYKRFIQNFNKIALLFKFLQQDVACIEAFQELKKRLTTTSILQAPYWELPFELMYDVSNLALGVVLGQWVEFDIEIKDKIGAENLVADHLRRIEGRIDPLPIRDNFPDAQLI</sequence>
<accession>A0A371GYU3</accession>
<evidence type="ECO:0000313" key="2">
    <source>
        <dbReference type="EMBL" id="RDX95633.1"/>
    </source>
</evidence>
<gene>
    <name evidence="2" type="primary">pol</name>
    <name evidence="2" type="ORF">CR513_21821</name>
</gene>
<dbReference type="InterPro" id="IPR043128">
    <property type="entry name" value="Rev_trsase/Diguanyl_cyclase"/>
</dbReference>
<evidence type="ECO:0000259" key="1">
    <source>
        <dbReference type="Pfam" id="PF17919"/>
    </source>
</evidence>
<dbReference type="SUPFAM" id="SSF56672">
    <property type="entry name" value="DNA/RNA polymerases"/>
    <property type="match status" value="1"/>
</dbReference>
<dbReference type="InterPro" id="IPR041577">
    <property type="entry name" value="RT_RNaseH_2"/>
</dbReference>
<dbReference type="PANTHER" id="PTHR34072">
    <property type="entry name" value="ENZYMATIC POLYPROTEIN-RELATED"/>
    <property type="match status" value="1"/>
</dbReference>
<dbReference type="PANTHER" id="PTHR34072:SF57">
    <property type="entry name" value="RNA-DIRECTED DNA POLYMERASE"/>
    <property type="match status" value="1"/>
</dbReference>
<dbReference type="OrthoDB" id="10055717at2759"/>
<proteinExistence type="predicted"/>
<dbReference type="Pfam" id="PF17919">
    <property type="entry name" value="RT_RNaseH_2"/>
    <property type="match status" value="1"/>
</dbReference>
<dbReference type="EMBL" id="QJKJ01004083">
    <property type="protein sequence ID" value="RDX95633.1"/>
    <property type="molecule type" value="Genomic_DNA"/>
</dbReference>
<evidence type="ECO:0000313" key="3">
    <source>
        <dbReference type="Proteomes" id="UP000257109"/>
    </source>
</evidence>
<dbReference type="Gene3D" id="3.30.70.270">
    <property type="match status" value="1"/>
</dbReference>
<reference evidence="2" key="1">
    <citation type="submission" date="2018-05" db="EMBL/GenBank/DDBJ databases">
        <title>Draft genome of Mucuna pruriens seed.</title>
        <authorList>
            <person name="Nnadi N.E."/>
            <person name="Vos R."/>
            <person name="Hasami M.H."/>
            <person name="Devisetty U.K."/>
            <person name="Aguiy J.C."/>
        </authorList>
    </citation>
    <scope>NUCLEOTIDE SEQUENCE [LARGE SCALE GENOMIC DNA]</scope>
    <source>
        <strain evidence="2">JCA_2017</strain>
    </source>
</reference>
<dbReference type="InterPro" id="IPR043502">
    <property type="entry name" value="DNA/RNA_pol_sf"/>
</dbReference>
<dbReference type="Gene3D" id="3.10.10.10">
    <property type="entry name" value="HIV Type 1 Reverse Transcriptase, subunit A, domain 1"/>
    <property type="match status" value="1"/>
</dbReference>
<protein>
    <submittedName>
        <fullName evidence="2">Retrovirus-related Pol polyprotein</fullName>
    </submittedName>
</protein>
<feature type="domain" description="Reverse transcriptase/retrotransposon-derived protein RNase H-like" evidence="1">
    <location>
        <begin position="213"/>
        <end position="258"/>
    </location>
</feature>
<organism evidence="2 3">
    <name type="scientific">Mucuna pruriens</name>
    <name type="common">Velvet bean</name>
    <name type="synonym">Dolichos pruriens</name>
    <dbReference type="NCBI Taxonomy" id="157652"/>
    <lineage>
        <taxon>Eukaryota</taxon>
        <taxon>Viridiplantae</taxon>
        <taxon>Streptophyta</taxon>
        <taxon>Embryophyta</taxon>
        <taxon>Tracheophyta</taxon>
        <taxon>Spermatophyta</taxon>
        <taxon>Magnoliopsida</taxon>
        <taxon>eudicotyledons</taxon>
        <taxon>Gunneridae</taxon>
        <taxon>Pentapetalae</taxon>
        <taxon>rosids</taxon>
        <taxon>fabids</taxon>
        <taxon>Fabales</taxon>
        <taxon>Fabaceae</taxon>
        <taxon>Papilionoideae</taxon>
        <taxon>50 kb inversion clade</taxon>
        <taxon>NPAAA clade</taxon>
        <taxon>indigoferoid/millettioid clade</taxon>
        <taxon>Phaseoleae</taxon>
        <taxon>Mucuna</taxon>
    </lineage>
</organism>
<comment type="caution">
    <text evidence="2">The sequence shown here is derived from an EMBL/GenBank/DDBJ whole genome shotgun (WGS) entry which is preliminary data.</text>
</comment>
<dbReference type="AlphaFoldDB" id="A0A371GYU3"/>
<name>A0A371GYU3_MUCPR</name>
<feature type="non-terminal residue" evidence="2">
    <location>
        <position position="1"/>
    </location>
</feature>
<dbReference type="Proteomes" id="UP000257109">
    <property type="component" value="Unassembled WGS sequence"/>
</dbReference>
<keyword evidence="3" id="KW-1185">Reference proteome</keyword>